<accession>A0A8J4QVZ3</accession>
<dbReference type="GO" id="GO:0000977">
    <property type="term" value="F:RNA polymerase II transcription regulatory region sequence-specific DNA binding"/>
    <property type="evidence" value="ECO:0007669"/>
    <property type="project" value="TreeGrafter"/>
</dbReference>
<dbReference type="Proteomes" id="UP000737018">
    <property type="component" value="Unassembled WGS sequence"/>
</dbReference>
<comment type="caution">
    <text evidence="15">The sequence shown here is derived from an EMBL/GenBank/DDBJ whole genome shotgun (WGS) entry which is preliminary data.</text>
</comment>
<dbReference type="Pfam" id="PF02319">
    <property type="entry name" value="WHD_E2F_TDP"/>
    <property type="match status" value="1"/>
</dbReference>
<dbReference type="AlphaFoldDB" id="A0A8J4QVZ3"/>
<dbReference type="SUPFAM" id="SSF46785">
    <property type="entry name" value="Winged helix' DNA-binding domain"/>
    <property type="match status" value="1"/>
</dbReference>
<proteinExistence type="inferred from homology"/>
<evidence type="ECO:0000256" key="10">
    <source>
        <dbReference type="ARBA" id="ARBA00023306"/>
    </source>
</evidence>
<evidence type="ECO:0000256" key="2">
    <source>
        <dbReference type="ARBA" id="ARBA00004496"/>
    </source>
</evidence>
<reference evidence="15" key="1">
    <citation type="submission" date="2020-03" db="EMBL/GenBank/DDBJ databases">
        <title>Castanea mollissima Vanexum genome sequencing.</title>
        <authorList>
            <person name="Staton M."/>
        </authorList>
    </citation>
    <scope>NUCLEOTIDE SEQUENCE</scope>
    <source>
        <tissue evidence="15">Leaf</tissue>
    </source>
</reference>
<dbReference type="Gene3D" id="1.10.10.10">
    <property type="entry name" value="Winged helix-like DNA-binding domain superfamily/Winged helix DNA-binding domain"/>
    <property type="match status" value="1"/>
</dbReference>
<comment type="subcellular location">
    <subcellularLocation>
        <location evidence="2">Cytoplasm</location>
    </subcellularLocation>
    <subcellularLocation>
        <location evidence="1 11">Nucleus</location>
    </subcellularLocation>
</comment>
<name>A0A8J4QVZ3_9ROSI</name>
<keyword evidence="6" id="KW-0175">Coiled coil</keyword>
<evidence type="ECO:0000256" key="9">
    <source>
        <dbReference type="ARBA" id="ARBA00023242"/>
    </source>
</evidence>
<protein>
    <submittedName>
        <fullName evidence="15">Uncharacterized protein</fullName>
    </submittedName>
</protein>
<dbReference type="GO" id="GO:0000981">
    <property type="term" value="F:DNA-binding transcription factor activity, RNA polymerase II-specific"/>
    <property type="evidence" value="ECO:0007669"/>
    <property type="project" value="TreeGrafter"/>
</dbReference>
<comment type="similarity">
    <text evidence="3 11">Belongs to the E2F/DP family.</text>
</comment>
<dbReference type="SMART" id="SM01138">
    <property type="entry name" value="DP"/>
    <property type="match status" value="1"/>
</dbReference>
<keyword evidence="9 11" id="KW-0539">Nucleus</keyword>
<dbReference type="InterPro" id="IPR003316">
    <property type="entry name" value="E2F_WHTH_DNA-bd_dom"/>
</dbReference>
<evidence type="ECO:0000256" key="12">
    <source>
        <dbReference type="SAM" id="MobiDB-lite"/>
    </source>
</evidence>
<dbReference type="InterPro" id="IPR014889">
    <property type="entry name" value="Transc_factor_DP_C"/>
</dbReference>
<dbReference type="FunFam" id="1.10.10.10:FF:000187">
    <property type="entry name" value="Transcription factor-like protein DPB"/>
    <property type="match status" value="1"/>
</dbReference>
<evidence type="ECO:0000256" key="1">
    <source>
        <dbReference type="ARBA" id="ARBA00004123"/>
    </source>
</evidence>
<dbReference type="InterPro" id="IPR036390">
    <property type="entry name" value="WH_DNA-bd_sf"/>
</dbReference>
<dbReference type="SUPFAM" id="SSF144074">
    <property type="entry name" value="E2F-DP heterodimerization region"/>
    <property type="match status" value="1"/>
</dbReference>
<keyword evidence="5 11" id="KW-0805">Transcription regulation</keyword>
<evidence type="ECO:0000259" key="13">
    <source>
        <dbReference type="SMART" id="SM01138"/>
    </source>
</evidence>
<evidence type="ECO:0000256" key="6">
    <source>
        <dbReference type="ARBA" id="ARBA00023054"/>
    </source>
</evidence>
<feature type="compositionally biased region" description="Polar residues" evidence="12">
    <location>
        <begin position="328"/>
        <end position="346"/>
    </location>
</feature>
<keyword evidence="7 11" id="KW-0238">DNA-binding</keyword>
<feature type="region of interest" description="Disordered" evidence="12">
    <location>
        <begin position="314"/>
        <end position="346"/>
    </location>
</feature>
<dbReference type="GO" id="GO:0051726">
    <property type="term" value="P:regulation of cell cycle"/>
    <property type="evidence" value="ECO:0007669"/>
    <property type="project" value="InterPro"/>
</dbReference>
<feature type="domain" description="Transcription factor DP C-terminal" evidence="13">
    <location>
        <begin position="205"/>
        <end position="343"/>
    </location>
</feature>
<dbReference type="InterPro" id="IPR037241">
    <property type="entry name" value="E2F-DP_heterodim"/>
</dbReference>
<keyword evidence="8 11" id="KW-0804">Transcription</keyword>
<organism evidence="15 16">
    <name type="scientific">Castanea mollissima</name>
    <name type="common">Chinese chestnut</name>
    <dbReference type="NCBI Taxonomy" id="60419"/>
    <lineage>
        <taxon>Eukaryota</taxon>
        <taxon>Viridiplantae</taxon>
        <taxon>Streptophyta</taxon>
        <taxon>Embryophyta</taxon>
        <taxon>Tracheophyta</taxon>
        <taxon>Spermatophyta</taxon>
        <taxon>Magnoliopsida</taxon>
        <taxon>eudicotyledons</taxon>
        <taxon>Gunneridae</taxon>
        <taxon>Pentapetalae</taxon>
        <taxon>rosids</taxon>
        <taxon>fabids</taxon>
        <taxon>Fagales</taxon>
        <taxon>Fagaceae</taxon>
        <taxon>Castanea</taxon>
    </lineage>
</organism>
<keyword evidence="4" id="KW-0963">Cytoplasm</keyword>
<dbReference type="SMART" id="SM01372">
    <property type="entry name" value="E2F_TDP"/>
    <property type="match status" value="1"/>
</dbReference>
<evidence type="ECO:0000313" key="15">
    <source>
        <dbReference type="EMBL" id="KAF3959602.1"/>
    </source>
</evidence>
<dbReference type="GO" id="GO:0005737">
    <property type="term" value="C:cytoplasm"/>
    <property type="evidence" value="ECO:0007669"/>
    <property type="project" value="UniProtKB-SubCell"/>
</dbReference>
<evidence type="ECO:0000256" key="5">
    <source>
        <dbReference type="ARBA" id="ARBA00023015"/>
    </source>
</evidence>
<evidence type="ECO:0000256" key="4">
    <source>
        <dbReference type="ARBA" id="ARBA00022490"/>
    </source>
</evidence>
<dbReference type="OrthoDB" id="552115at2759"/>
<evidence type="ECO:0000259" key="14">
    <source>
        <dbReference type="SMART" id="SM01372"/>
    </source>
</evidence>
<dbReference type="PANTHER" id="PTHR12548">
    <property type="entry name" value="TRANSCRIPTION FACTOR DP"/>
    <property type="match status" value="1"/>
</dbReference>
<evidence type="ECO:0000313" key="16">
    <source>
        <dbReference type="Proteomes" id="UP000737018"/>
    </source>
</evidence>
<sequence length="346" mass="39162">MADLASLLKASCHHHRGGGFHLHHRRAPLNPKRFFLFLDNKQFDLHFRYLRYIFGGSNQKMASGGVPGGAPTKIINVGASYQSNHGMNHTASHQENACNAVVERAAKKKRESRIIGGGLRQFSVIVCQKLQSKVRTTYNEVADEIIADFAGTHSDTIVPLESDEKNIRRRVYDALNVLMAMDIIARDKKEIWWKGLPETNMKDLEEIKALRVEMMNRIGKKVAYMKDIEEQISGLQNLMARNRQLLECGSASPEGRFSLPFLLVQTTPHATVEIEISEDMQLVHFDFNSSPFSLHDDAYVLKMMRYNQQPECRDVSPSSFVQSSSSSGTTQGTKPFHWNSETHSLR</sequence>
<dbReference type="PANTHER" id="PTHR12548:SF19">
    <property type="entry name" value="TRANSCRIPTION FACTOR-LIKE PROTEIN DPA"/>
    <property type="match status" value="1"/>
</dbReference>
<feature type="domain" description="E2F/DP family winged-helix DNA-binding" evidence="14">
    <location>
        <begin position="114"/>
        <end position="195"/>
    </location>
</feature>
<dbReference type="InterPro" id="IPR038168">
    <property type="entry name" value="TF_DP_C_sf"/>
</dbReference>
<dbReference type="Gene3D" id="1.20.140.80">
    <property type="entry name" value="Transcription factor DP"/>
    <property type="match status" value="1"/>
</dbReference>
<keyword evidence="16" id="KW-1185">Reference proteome</keyword>
<keyword evidence="10" id="KW-0131">Cell cycle</keyword>
<dbReference type="InterPro" id="IPR036388">
    <property type="entry name" value="WH-like_DNA-bd_sf"/>
</dbReference>
<dbReference type="EMBL" id="JRKL02002292">
    <property type="protein sequence ID" value="KAF3959602.1"/>
    <property type="molecule type" value="Genomic_DNA"/>
</dbReference>
<evidence type="ECO:0000256" key="8">
    <source>
        <dbReference type="ARBA" id="ARBA00023163"/>
    </source>
</evidence>
<feature type="compositionally biased region" description="Low complexity" evidence="12">
    <location>
        <begin position="316"/>
        <end position="327"/>
    </location>
</feature>
<dbReference type="GO" id="GO:0070176">
    <property type="term" value="C:DRM complex"/>
    <property type="evidence" value="ECO:0007669"/>
    <property type="project" value="UniProtKB-ARBA"/>
</dbReference>
<evidence type="ECO:0000256" key="11">
    <source>
        <dbReference type="RuleBase" id="RU003796"/>
    </source>
</evidence>
<evidence type="ECO:0000256" key="7">
    <source>
        <dbReference type="ARBA" id="ARBA00023125"/>
    </source>
</evidence>
<dbReference type="CDD" id="cd14458">
    <property type="entry name" value="DP_DD"/>
    <property type="match status" value="1"/>
</dbReference>
<dbReference type="InterPro" id="IPR015648">
    <property type="entry name" value="Transcrpt_fac_DP"/>
</dbReference>
<evidence type="ECO:0000256" key="3">
    <source>
        <dbReference type="ARBA" id="ARBA00010940"/>
    </source>
</evidence>
<dbReference type="Pfam" id="PF08781">
    <property type="entry name" value="DP"/>
    <property type="match status" value="1"/>
</dbReference>
<gene>
    <name evidence="15" type="ORF">CMV_015598</name>
</gene>